<protein>
    <recommendedName>
        <fullName evidence="5">HMA domain-containing protein</fullName>
    </recommendedName>
</protein>
<reference evidence="7" key="1">
    <citation type="submission" date="2013-06" db="EMBL/GenBank/DDBJ databases">
        <authorList>
            <person name="Zhao Q."/>
        </authorList>
    </citation>
    <scope>NUCLEOTIDE SEQUENCE</scope>
    <source>
        <strain evidence="7">cv. W1943</strain>
    </source>
</reference>
<feature type="compositionally biased region" description="Basic and acidic residues" evidence="4">
    <location>
        <begin position="154"/>
        <end position="168"/>
    </location>
</feature>
<feature type="compositionally biased region" description="Polar residues" evidence="4">
    <location>
        <begin position="404"/>
        <end position="416"/>
    </location>
</feature>
<dbReference type="PANTHER" id="PTHR46195">
    <property type="entry name" value="HEAVY METAL-ASSOCIATED ISOPRENYLATED PLANT PROTEIN 7"/>
    <property type="match status" value="1"/>
</dbReference>
<dbReference type="Proteomes" id="UP000008022">
    <property type="component" value="Unassembled WGS sequence"/>
</dbReference>
<dbReference type="eggNOG" id="KOG1603">
    <property type="taxonomic scope" value="Eukaryota"/>
</dbReference>
<feature type="region of interest" description="Disordered" evidence="4">
    <location>
        <begin position="1"/>
        <end position="122"/>
    </location>
</feature>
<dbReference type="STRING" id="4529.A0A0E0P8C2"/>
<evidence type="ECO:0000256" key="2">
    <source>
        <dbReference type="ARBA" id="ARBA00023289"/>
    </source>
</evidence>
<dbReference type="PANTHER" id="PTHR46195:SF2">
    <property type="entry name" value="HEAVY METAL-ASSOCIATED ISOPRENYLATED PLANT PROTEIN 7"/>
    <property type="match status" value="1"/>
</dbReference>
<feature type="region of interest" description="Disordered" evidence="4">
    <location>
        <begin position="365"/>
        <end position="416"/>
    </location>
</feature>
<dbReference type="EnsemblPlants" id="ORUFI04G11760.1">
    <property type="protein sequence ID" value="ORUFI04G11760.1"/>
    <property type="gene ID" value="ORUFI04G11760"/>
</dbReference>
<dbReference type="AlphaFoldDB" id="A0A0E0P8C2"/>
<dbReference type="Gene3D" id="3.30.70.100">
    <property type="match status" value="2"/>
</dbReference>
<proteinExistence type="inferred from homology"/>
<evidence type="ECO:0000256" key="3">
    <source>
        <dbReference type="ARBA" id="ARBA00024045"/>
    </source>
</evidence>
<dbReference type="InterPro" id="IPR044577">
    <property type="entry name" value="HIPP4/7/8/17/18/19"/>
</dbReference>
<dbReference type="SUPFAM" id="SSF55008">
    <property type="entry name" value="HMA, heavy metal-associated domain"/>
    <property type="match status" value="2"/>
</dbReference>
<feature type="domain" description="HMA" evidence="5">
    <location>
        <begin position="202"/>
        <end position="266"/>
    </location>
</feature>
<evidence type="ECO:0000256" key="4">
    <source>
        <dbReference type="SAM" id="MobiDB-lite"/>
    </source>
</evidence>
<keyword evidence="2" id="KW-0449">Lipoprotein</keyword>
<evidence type="ECO:0000313" key="7">
    <source>
        <dbReference type="Proteomes" id="UP000008022"/>
    </source>
</evidence>
<keyword evidence="7" id="KW-1185">Reference proteome</keyword>
<sequence length="416" mass="45377">MPNHFHADLGGAHPGYIRCRGSDTTTPPPTTLTKNKSRAEEEEESAAMGEEEKKEAAKAKEEEKPKQEEKPKEQEEGKKEEKPKEEGEKGKDGGGGEEKKDGEAAAAGGAPPPPPARKVRKILKGFDGVEDVIADSKAHKVLVKGKKAAADPMKVVERVQKKTGRKVELLSPMPPPPEEKKEEEKKEEPEPPKPEEKKEPPVIAVVLKVHMHCEACAQGIRKRILKMKGVQSAEPDLKASEVTVKGVFEEAKLAEYVHKRTGKHAAIIKSEPVAPPEKVAAEGGDEKKAAEGGDEKKDEKEEKKDGKEEGGNGGGDEKKEEKEKEKEGGNADGEEKDKDKEKDPAAIAAANLYLHYPRFAFPAGYYPPGPGYAYPPPYPPSYPPPYQPSYPPYPSHPSHHPSQIFSDENPNACSVM</sequence>
<keyword evidence="2" id="KW-0636">Prenylation</keyword>
<keyword evidence="1" id="KW-0479">Metal-binding</keyword>
<feature type="region of interest" description="Disordered" evidence="4">
    <location>
        <begin position="267"/>
        <end position="343"/>
    </location>
</feature>
<dbReference type="InterPro" id="IPR036163">
    <property type="entry name" value="HMA_dom_sf"/>
</dbReference>
<dbReference type="InterPro" id="IPR006121">
    <property type="entry name" value="HMA_dom"/>
</dbReference>
<feature type="region of interest" description="Disordered" evidence="4">
    <location>
        <begin position="142"/>
        <end position="201"/>
    </location>
</feature>
<name>A0A0E0P8C2_ORYRU</name>
<evidence type="ECO:0000256" key="1">
    <source>
        <dbReference type="ARBA" id="ARBA00022723"/>
    </source>
</evidence>
<dbReference type="HOGENOM" id="CLU_039886_3_0_1"/>
<dbReference type="GO" id="GO:0046872">
    <property type="term" value="F:metal ion binding"/>
    <property type="evidence" value="ECO:0007669"/>
    <property type="project" value="UniProtKB-KW"/>
</dbReference>
<feature type="compositionally biased region" description="Basic and acidic residues" evidence="4">
    <location>
        <begin position="50"/>
        <end position="103"/>
    </location>
</feature>
<dbReference type="CDD" id="cd00371">
    <property type="entry name" value="HMA"/>
    <property type="match status" value="1"/>
</dbReference>
<dbReference type="OMA" id="YPRFAFP"/>
<dbReference type="Gramene" id="ORUFI04G11760.1">
    <property type="protein sequence ID" value="ORUFI04G11760.1"/>
    <property type="gene ID" value="ORUFI04G11760"/>
</dbReference>
<dbReference type="Pfam" id="PF00403">
    <property type="entry name" value="HMA"/>
    <property type="match status" value="1"/>
</dbReference>
<feature type="compositionally biased region" description="Basic and acidic residues" evidence="4">
    <location>
        <begin position="177"/>
        <end position="200"/>
    </location>
</feature>
<organism evidence="6 7">
    <name type="scientific">Oryza rufipogon</name>
    <name type="common">Brownbeard rice</name>
    <name type="synonym">Asian wild rice</name>
    <dbReference type="NCBI Taxonomy" id="4529"/>
    <lineage>
        <taxon>Eukaryota</taxon>
        <taxon>Viridiplantae</taxon>
        <taxon>Streptophyta</taxon>
        <taxon>Embryophyta</taxon>
        <taxon>Tracheophyta</taxon>
        <taxon>Spermatophyta</taxon>
        <taxon>Magnoliopsida</taxon>
        <taxon>Liliopsida</taxon>
        <taxon>Poales</taxon>
        <taxon>Poaceae</taxon>
        <taxon>BOP clade</taxon>
        <taxon>Oryzoideae</taxon>
        <taxon>Oryzeae</taxon>
        <taxon>Oryzinae</taxon>
        <taxon>Oryza</taxon>
    </lineage>
</organism>
<feature type="compositionally biased region" description="Basic and acidic residues" evidence="4">
    <location>
        <begin position="284"/>
        <end position="343"/>
    </location>
</feature>
<reference evidence="6" key="2">
    <citation type="submission" date="2015-06" db="UniProtKB">
        <authorList>
            <consortium name="EnsemblPlants"/>
        </authorList>
    </citation>
    <scope>IDENTIFICATION</scope>
</reference>
<evidence type="ECO:0000259" key="5">
    <source>
        <dbReference type="PROSITE" id="PS50846"/>
    </source>
</evidence>
<feature type="compositionally biased region" description="Pro residues" evidence="4">
    <location>
        <begin position="365"/>
        <end position="395"/>
    </location>
</feature>
<accession>A0A0E0P8C2</accession>
<evidence type="ECO:0000313" key="6">
    <source>
        <dbReference type="EnsemblPlants" id="ORUFI04G11760.1"/>
    </source>
</evidence>
<comment type="similarity">
    <text evidence="3">Belongs to the HIPP family.</text>
</comment>
<dbReference type="PROSITE" id="PS50846">
    <property type="entry name" value="HMA_2"/>
    <property type="match status" value="1"/>
</dbReference>